<keyword evidence="10" id="KW-1185">Reference proteome</keyword>
<evidence type="ECO:0000256" key="4">
    <source>
        <dbReference type="ARBA" id="ARBA00023125"/>
    </source>
</evidence>
<dbReference type="InterPro" id="IPR007627">
    <property type="entry name" value="RNA_pol_sigma70_r2"/>
</dbReference>
<dbReference type="PANTHER" id="PTHR43133">
    <property type="entry name" value="RNA POLYMERASE ECF-TYPE SIGMA FACTO"/>
    <property type="match status" value="1"/>
</dbReference>
<name>A0A934TKG9_9RHOB</name>
<keyword evidence="4 6" id="KW-0238">DNA-binding</keyword>
<dbReference type="RefSeq" id="WP_201157538.1">
    <property type="nucleotide sequence ID" value="NZ_NHSD01000274.1"/>
</dbReference>
<dbReference type="NCBIfam" id="TIGR02937">
    <property type="entry name" value="sigma70-ECF"/>
    <property type="match status" value="1"/>
</dbReference>
<dbReference type="GO" id="GO:0006352">
    <property type="term" value="P:DNA-templated transcription initiation"/>
    <property type="evidence" value="ECO:0007669"/>
    <property type="project" value="InterPro"/>
</dbReference>
<dbReference type="InterPro" id="IPR013324">
    <property type="entry name" value="RNA_pol_sigma_r3/r4-like"/>
</dbReference>
<feature type="domain" description="RNA polymerase sigma factor 70 region 4 type 2" evidence="8">
    <location>
        <begin position="107"/>
        <end position="157"/>
    </location>
</feature>
<dbReference type="Pfam" id="PF08281">
    <property type="entry name" value="Sigma70_r4_2"/>
    <property type="match status" value="1"/>
</dbReference>
<evidence type="ECO:0000259" key="7">
    <source>
        <dbReference type="Pfam" id="PF04542"/>
    </source>
</evidence>
<evidence type="ECO:0000259" key="8">
    <source>
        <dbReference type="Pfam" id="PF08281"/>
    </source>
</evidence>
<evidence type="ECO:0000256" key="1">
    <source>
        <dbReference type="ARBA" id="ARBA00010641"/>
    </source>
</evidence>
<reference evidence="9" key="2">
    <citation type="journal article" date="2020" name="Microorganisms">
        <title>Osmotic Adaptation and Compatible Solute Biosynthesis of Phototrophic Bacteria as Revealed from Genome Analyses.</title>
        <authorList>
            <person name="Imhoff J.F."/>
            <person name="Rahn T."/>
            <person name="Kunzel S."/>
            <person name="Keller A."/>
            <person name="Neulinger S.C."/>
        </authorList>
    </citation>
    <scope>NUCLEOTIDE SEQUENCE</scope>
    <source>
        <strain evidence="9">LMG 28126</strain>
    </source>
</reference>
<keyword evidence="3 6" id="KW-0731">Sigma factor</keyword>
<dbReference type="InterPro" id="IPR014284">
    <property type="entry name" value="RNA_pol_sigma-70_dom"/>
</dbReference>
<accession>A0A934TKG9</accession>
<evidence type="ECO:0000313" key="10">
    <source>
        <dbReference type="Proteomes" id="UP000706333"/>
    </source>
</evidence>
<dbReference type="InterPro" id="IPR036388">
    <property type="entry name" value="WH-like_DNA-bd_sf"/>
</dbReference>
<dbReference type="GO" id="GO:0016987">
    <property type="term" value="F:sigma factor activity"/>
    <property type="evidence" value="ECO:0007669"/>
    <property type="project" value="UniProtKB-KW"/>
</dbReference>
<evidence type="ECO:0000313" key="9">
    <source>
        <dbReference type="EMBL" id="MBK5927784.1"/>
    </source>
</evidence>
<dbReference type="Pfam" id="PF04542">
    <property type="entry name" value="Sigma70_r2"/>
    <property type="match status" value="1"/>
</dbReference>
<dbReference type="NCBIfam" id="NF009198">
    <property type="entry name" value="PRK12546.1"/>
    <property type="match status" value="1"/>
</dbReference>
<dbReference type="AlphaFoldDB" id="A0A934TKG9"/>
<evidence type="ECO:0000256" key="3">
    <source>
        <dbReference type="ARBA" id="ARBA00023082"/>
    </source>
</evidence>
<evidence type="ECO:0000256" key="2">
    <source>
        <dbReference type="ARBA" id="ARBA00023015"/>
    </source>
</evidence>
<dbReference type="InterPro" id="IPR013249">
    <property type="entry name" value="RNA_pol_sigma70_r4_t2"/>
</dbReference>
<comment type="caution">
    <text evidence="9">The sequence shown here is derived from an EMBL/GenBank/DDBJ whole genome shotgun (WGS) entry which is preliminary data.</text>
</comment>
<dbReference type="InterPro" id="IPR013325">
    <property type="entry name" value="RNA_pol_sigma_r2"/>
</dbReference>
<dbReference type="EMBL" id="NHSD01000274">
    <property type="protein sequence ID" value="MBK5927784.1"/>
    <property type="molecule type" value="Genomic_DNA"/>
</dbReference>
<dbReference type="PANTHER" id="PTHR43133:SF25">
    <property type="entry name" value="RNA POLYMERASE SIGMA FACTOR RFAY-RELATED"/>
    <property type="match status" value="1"/>
</dbReference>
<dbReference type="Gene3D" id="1.10.1740.10">
    <property type="match status" value="1"/>
</dbReference>
<comment type="similarity">
    <text evidence="1 6">Belongs to the sigma-70 factor family. ECF subfamily.</text>
</comment>
<organism evidence="9 10">
    <name type="scientific">Rhodobaculum claviforme</name>
    <dbReference type="NCBI Taxonomy" id="1549854"/>
    <lineage>
        <taxon>Bacteria</taxon>
        <taxon>Pseudomonadati</taxon>
        <taxon>Pseudomonadota</taxon>
        <taxon>Alphaproteobacteria</taxon>
        <taxon>Rhodobacterales</taxon>
        <taxon>Paracoccaceae</taxon>
        <taxon>Rhodobaculum</taxon>
    </lineage>
</organism>
<dbReference type="SUPFAM" id="SSF88659">
    <property type="entry name" value="Sigma3 and sigma4 domains of RNA polymerase sigma factors"/>
    <property type="match status" value="1"/>
</dbReference>
<dbReference type="PROSITE" id="PS01063">
    <property type="entry name" value="SIGMA70_ECF"/>
    <property type="match status" value="1"/>
</dbReference>
<dbReference type="Gene3D" id="1.10.10.10">
    <property type="entry name" value="Winged helix-like DNA-binding domain superfamily/Winged helix DNA-binding domain"/>
    <property type="match status" value="1"/>
</dbReference>
<dbReference type="Proteomes" id="UP000706333">
    <property type="component" value="Unassembled WGS sequence"/>
</dbReference>
<keyword evidence="5 6" id="KW-0804">Transcription</keyword>
<evidence type="ECO:0000256" key="5">
    <source>
        <dbReference type="ARBA" id="ARBA00023163"/>
    </source>
</evidence>
<sequence length="188" mass="20405">MTPATGDDPRTALLEHLPALRGFARSLAGDPVRADDLVQEAVLRAWSRFDQYRPGTNLRAWLFTILRNEFYSQRRRAVREVADADGAMAARLATKPDHDGRLALADFAAAFARLPSEQREALVLVGALGFSMDEAAETCGCAPGTIKSRANRARRALVAMMQLEGDACMDMTEGATRAVMSAQRPVGA</sequence>
<reference evidence="9" key="1">
    <citation type="submission" date="2017-05" db="EMBL/GenBank/DDBJ databases">
        <authorList>
            <person name="Imhoff J.F."/>
            <person name="Rahn T."/>
            <person name="Kuenzel S."/>
            <person name="Neulinger S.C."/>
        </authorList>
    </citation>
    <scope>NUCLEOTIDE SEQUENCE</scope>
    <source>
        <strain evidence="9">LMG 28126</strain>
    </source>
</reference>
<dbReference type="SUPFAM" id="SSF88946">
    <property type="entry name" value="Sigma2 domain of RNA polymerase sigma factors"/>
    <property type="match status" value="1"/>
</dbReference>
<feature type="domain" description="RNA polymerase sigma-70 region 2" evidence="7">
    <location>
        <begin position="15"/>
        <end position="79"/>
    </location>
</feature>
<gene>
    <name evidence="9" type="ORF">CCR87_10660</name>
</gene>
<dbReference type="GO" id="GO:0003677">
    <property type="term" value="F:DNA binding"/>
    <property type="evidence" value="ECO:0007669"/>
    <property type="project" value="UniProtKB-KW"/>
</dbReference>
<protein>
    <recommendedName>
        <fullName evidence="6">RNA polymerase sigma factor</fullName>
    </recommendedName>
</protein>
<dbReference type="InterPro" id="IPR039425">
    <property type="entry name" value="RNA_pol_sigma-70-like"/>
</dbReference>
<proteinExistence type="inferred from homology"/>
<evidence type="ECO:0000256" key="6">
    <source>
        <dbReference type="RuleBase" id="RU000716"/>
    </source>
</evidence>
<dbReference type="InterPro" id="IPR000838">
    <property type="entry name" value="RNA_pol_sigma70_ECF_CS"/>
</dbReference>
<keyword evidence="2 6" id="KW-0805">Transcription regulation</keyword>